<dbReference type="PANTHER" id="PTHR33169:SF14">
    <property type="entry name" value="TRANSCRIPTIONAL REGULATOR RV3488"/>
    <property type="match status" value="1"/>
</dbReference>
<evidence type="ECO:0000313" key="2">
    <source>
        <dbReference type="EMBL" id="AIQ12719.1"/>
    </source>
</evidence>
<dbReference type="RefSeq" id="WP_042206555.1">
    <property type="nucleotide sequence ID" value="NZ_CP009288.1"/>
</dbReference>
<gene>
    <name evidence="2" type="ORF">PDUR_12990</name>
</gene>
<dbReference type="InterPro" id="IPR052509">
    <property type="entry name" value="Metal_resp_DNA-bind_regulator"/>
</dbReference>
<dbReference type="SUPFAM" id="SSF46785">
    <property type="entry name" value="Winged helix' DNA-binding domain"/>
    <property type="match status" value="1"/>
</dbReference>
<evidence type="ECO:0000259" key="1">
    <source>
        <dbReference type="Pfam" id="PF03551"/>
    </source>
</evidence>
<dbReference type="STRING" id="44251.PDUR_12990"/>
<dbReference type="InterPro" id="IPR005149">
    <property type="entry name" value="Tscrpt_reg_PadR_N"/>
</dbReference>
<keyword evidence="3" id="KW-1185">Reference proteome</keyword>
<dbReference type="PANTHER" id="PTHR33169">
    <property type="entry name" value="PADR-FAMILY TRANSCRIPTIONAL REGULATOR"/>
    <property type="match status" value="1"/>
</dbReference>
<dbReference type="InterPro" id="IPR036390">
    <property type="entry name" value="WH_DNA-bd_sf"/>
</dbReference>
<keyword evidence="2" id="KW-0238">DNA-binding</keyword>
<dbReference type="OrthoDB" id="9808017at2"/>
<name>A0A089IUQ8_PAEDU</name>
<dbReference type="InterPro" id="IPR036388">
    <property type="entry name" value="WH-like_DNA-bd_sf"/>
</dbReference>
<reference evidence="2 3" key="1">
    <citation type="submission" date="2014-08" db="EMBL/GenBank/DDBJ databases">
        <title>Comparative genomics of the Paenibacillus odorifer group.</title>
        <authorList>
            <person name="den Bakker H.C."/>
            <person name="Tsai Y.-C."/>
            <person name="Martin N."/>
            <person name="Korlach J."/>
            <person name="Wiedmann M."/>
        </authorList>
    </citation>
    <scope>NUCLEOTIDE SEQUENCE [LARGE SCALE GENOMIC DNA]</scope>
    <source>
        <strain evidence="2 3">DSM 1735</strain>
    </source>
</reference>
<proteinExistence type="predicted"/>
<organism evidence="2 3">
    <name type="scientific">Paenibacillus durus</name>
    <name type="common">Paenibacillus azotofixans</name>
    <dbReference type="NCBI Taxonomy" id="44251"/>
    <lineage>
        <taxon>Bacteria</taxon>
        <taxon>Bacillati</taxon>
        <taxon>Bacillota</taxon>
        <taxon>Bacilli</taxon>
        <taxon>Bacillales</taxon>
        <taxon>Paenibacillaceae</taxon>
        <taxon>Paenibacillus</taxon>
    </lineage>
</organism>
<dbReference type="GO" id="GO:0003677">
    <property type="term" value="F:DNA binding"/>
    <property type="evidence" value="ECO:0007669"/>
    <property type="project" value="UniProtKB-KW"/>
</dbReference>
<dbReference type="AlphaFoldDB" id="A0A089IUQ8"/>
<sequence length="114" mass="13213">MSDPASQLKKGVLEILVLHLLNRGNLYGYQLISELDERSDGYFKLKEGTLYPVLYRLEDSGLVESYWEQGTGKRGVRRKYYRITAAGKAWLQEMTGELALFYHSIYKIMGDERL</sequence>
<dbReference type="EMBL" id="CP009288">
    <property type="protein sequence ID" value="AIQ12719.1"/>
    <property type="molecule type" value="Genomic_DNA"/>
</dbReference>
<dbReference type="Proteomes" id="UP000029409">
    <property type="component" value="Chromosome"/>
</dbReference>
<evidence type="ECO:0000313" key="3">
    <source>
        <dbReference type="Proteomes" id="UP000029409"/>
    </source>
</evidence>
<dbReference type="Pfam" id="PF03551">
    <property type="entry name" value="PadR"/>
    <property type="match status" value="1"/>
</dbReference>
<dbReference type="eggNOG" id="COG1695">
    <property type="taxonomic scope" value="Bacteria"/>
</dbReference>
<dbReference type="Gene3D" id="1.10.10.10">
    <property type="entry name" value="Winged helix-like DNA-binding domain superfamily/Winged helix DNA-binding domain"/>
    <property type="match status" value="1"/>
</dbReference>
<accession>A0A089IUQ8</accession>
<dbReference type="KEGG" id="pdu:PDUR_12990"/>
<feature type="domain" description="Transcription regulator PadR N-terminal" evidence="1">
    <location>
        <begin position="17"/>
        <end position="93"/>
    </location>
</feature>
<protein>
    <submittedName>
        <fullName evidence="2">DNA-binding protein</fullName>
    </submittedName>
</protein>